<reference evidence="2" key="1">
    <citation type="submission" date="2023-06" db="EMBL/GenBank/DDBJ databases">
        <title>SYSU T00b26.</title>
        <authorList>
            <person name="Gao L."/>
            <person name="Fang B.-Z."/>
            <person name="Li W.-J."/>
        </authorList>
    </citation>
    <scope>NUCLEOTIDE SEQUENCE</scope>
    <source>
        <strain evidence="2">SYSU T00b26</strain>
    </source>
</reference>
<dbReference type="SUPFAM" id="SSF46785">
    <property type="entry name" value="Winged helix' DNA-binding domain"/>
    <property type="match status" value="1"/>
</dbReference>
<dbReference type="Proteomes" id="UP001172738">
    <property type="component" value="Unassembled WGS sequence"/>
</dbReference>
<dbReference type="PANTHER" id="PTHR33164:SF99">
    <property type="entry name" value="MARR FAMILY REGULATORY PROTEIN"/>
    <property type="match status" value="1"/>
</dbReference>
<keyword evidence="3" id="KW-1185">Reference proteome</keyword>
<evidence type="ECO:0000313" key="3">
    <source>
        <dbReference type="Proteomes" id="UP001172738"/>
    </source>
</evidence>
<name>A0ABT8G1A7_9MICO</name>
<evidence type="ECO:0000259" key="1">
    <source>
        <dbReference type="PROSITE" id="PS50995"/>
    </source>
</evidence>
<dbReference type="InterPro" id="IPR036388">
    <property type="entry name" value="WH-like_DNA-bd_sf"/>
</dbReference>
<proteinExistence type="predicted"/>
<dbReference type="InterPro" id="IPR036390">
    <property type="entry name" value="WH_DNA-bd_sf"/>
</dbReference>
<feature type="domain" description="HTH marR-type" evidence="1">
    <location>
        <begin position="10"/>
        <end position="146"/>
    </location>
</feature>
<protein>
    <submittedName>
        <fullName evidence="2">MarR family transcriptional regulator</fullName>
    </submittedName>
</protein>
<dbReference type="InterPro" id="IPR039422">
    <property type="entry name" value="MarR/SlyA-like"/>
</dbReference>
<sequence>MTAEQLDTREDALWQDVLALSMLLPSAIDEEMRREADLSLFEFSMLAMLARRDDLTDTMSSLARATHSSASRLSHAATRLEERGLLARTACPTDGRSVYARLTDAGLEKVRCSVPVHTAGIRRLVLDGLTEEDRADLARILGRLLSEGGFSGDACRS</sequence>
<gene>
    <name evidence="2" type="ORF">QQX04_07935</name>
</gene>
<comment type="caution">
    <text evidence="2">The sequence shown here is derived from an EMBL/GenBank/DDBJ whole genome shotgun (WGS) entry which is preliminary data.</text>
</comment>
<evidence type="ECO:0000313" key="2">
    <source>
        <dbReference type="EMBL" id="MDN4472921.1"/>
    </source>
</evidence>
<dbReference type="RefSeq" id="WP_301127944.1">
    <property type="nucleotide sequence ID" value="NZ_JAUHPV010000004.1"/>
</dbReference>
<dbReference type="SMART" id="SM00347">
    <property type="entry name" value="HTH_MARR"/>
    <property type="match status" value="1"/>
</dbReference>
<dbReference type="InterPro" id="IPR000835">
    <property type="entry name" value="HTH_MarR-typ"/>
</dbReference>
<dbReference type="PROSITE" id="PS50995">
    <property type="entry name" value="HTH_MARR_2"/>
    <property type="match status" value="1"/>
</dbReference>
<accession>A0ABT8G1A7</accession>
<dbReference type="Pfam" id="PF12802">
    <property type="entry name" value="MarR_2"/>
    <property type="match status" value="1"/>
</dbReference>
<dbReference type="EMBL" id="JAUHPV010000004">
    <property type="protein sequence ID" value="MDN4472921.1"/>
    <property type="molecule type" value="Genomic_DNA"/>
</dbReference>
<organism evidence="2 3">
    <name type="scientific">Demequina zhanjiangensis</name>
    <dbReference type="NCBI Taxonomy" id="3051659"/>
    <lineage>
        <taxon>Bacteria</taxon>
        <taxon>Bacillati</taxon>
        <taxon>Actinomycetota</taxon>
        <taxon>Actinomycetes</taxon>
        <taxon>Micrococcales</taxon>
        <taxon>Demequinaceae</taxon>
        <taxon>Demequina</taxon>
    </lineage>
</organism>
<dbReference type="PANTHER" id="PTHR33164">
    <property type="entry name" value="TRANSCRIPTIONAL REGULATOR, MARR FAMILY"/>
    <property type="match status" value="1"/>
</dbReference>
<dbReference type="Gene3D" id="1.10.10.10">
    <property type="entry name" value="Winged helix-like DNA-binding domain superfamily/Winged helix DNA-binding domain"/>
    <property type="match status" value="1"/>
</dbReference>